<dbReference type="RefSeq" id="XP_062651209.1">
    <property type="nucleotide sequence ID" value="XM_062786246.1"/>
</dbReference>
<proteinExistence type="predicted"/>
<gene>
    <name evidence="1" type="ORF">N657DRAFT_210599</name>
</gene>
<reference evidence="1" key="2">
    <citation type="submission" date="2023-05" db="EMBL/GenBank/DDBJ databases">
        <authorList>
            <consortium name="Lawrence Berkeley National Laboratory"/>
            <person name="Steindorff A."/>
            <person name="Hensen N."/>
            <person name="Bonometti L."/>
            <person name="Westerberg I."/>
            <person name="Brannstrom I.O."/>
            <person name="Guillou S."/>
            <person name="Cros-Aarteil S."/>
            <person name="Calhoun S."/>
            <person name="Haridas S."/>
            <person name="Kuo A."/>
            <person name="Mondo S."/>
            <person name="Pangilinan J."/>
            <person name="Riley R."/>
            <person name="Labutti K."/>
            <person name="Andreopoulos B."/>
            <person name="Lipzen A."/>
            <person name="Chen C."/>
            <person name="Yanf M."/>
            <person name="Daum C."/>
            <person name="Ng V."/>
            <person name="Clum A."/>
            <person name="Ohm R."/>
            <person name="Martin F."/>
            <person name="Silar P."/>
            <person name="Natvig D."/>
            <person name="Lalanne C."/>
            <person name="Gautier V."/>
            <person name="Ament-Velasquez S.L."/>
            <person name="Kruys A."/>
            <person name="Hutchinson M.I."/>
            <person name="Powell A.J."/>
            <person name="Barry K."/>
            <person name="Miller A.N."/>
            <person name="Grigoriev I.V."/>
            <person name="Debuchy R."/>
            <person name="Gladieux P."/>
            <person name="Thoren M.H."/>
            <person name="Johannesson H."/>
        </authorList>
    </citation>
    <scope>NUCLEOTIDE SEQUENCE</scope>
    <source>
        <strain evidence="1">CBS 731.68</strain>
    </source>
</reference>
<evidence type="ECO:0000313" key="1">
    <source>
        <dbReference type="EMBL" id="KAK4127438.1"/>
    </source>
</evidence>
<accession>A0AAN6U6N6</accession>
<protein>
    <submittedName>
        <fullName evidence="1">Uncharacterized protein</fullName>
    </submittedName>
</protein>
<dbReference type="EMBL" id="MU853224">
    <property type="protein sequence ID" value="KAK4127438.1"/>
    <property type="molecule type" value="Genomic_DNA"/>
</dbReference>
<comment type="caution">
    <text evidence="1">The sequence shown here is derived from an EMBL/GenBank/DDBJ whole genome shotgun (WGS) entry which is preliminary data.</text>
</comment>
<sequence length="314" mass="33903">MYFIGIEFAPYGLPSSHDHDTQLHSDCCFGLVCLIWFGCSGHGHLGSLASGSSKAVDVSPARSLFGSEENGGFGLLYGNHWVFSGCIGRRSSGCTVLCPSYGSNIAQGVLVLAISRIGIRLIVCTRRTGRTGRDSNNCSRLLTVSLELLPLLSLRDTQREPCLLRPVFLYNINIRPPLESARVSRFYSVHLLGFRRRQPVGQIPPRATLRSAPRNPVSGPFHPPTCCLSSCSHFPWPMKARENKQVMLLLDSGLYKMGGSVNTSAHVCSNSVPLAPSTFGSNKCFSSGGQRQTGNKGGEGVNLSVTGDCDVIVR</sequence>
<reference evidence="1" key="1">
    <citation type="journal article" date="2023" name="Mol. Phylogenet. Evol.">
        <title>Genome-scale phylogeny and comparative genomics of the fungal order Sordariales.</title>
        <authorList>
            <person name="Hensen N."/>
            <person name="Bonometti L."/>
            <person name="Westerberg I."/>
            <person name="Brannstrom I.O."/>
            <person name="Guillou S."/>
            <person name="Cros-Aarteil S."/>
            <person name="Calhoun S."/>
            <person name="Haridas S."/>
            <person name="Kuo A."/>
            <person name="Mondo S."/>
            <person name="Pangilinan J."/>
            <person name="Riley R."/>
            <person name="LaButti K."/>
            <person name="Andreopoulos B."/>
            <person name="Lipzen A."/>
            <person name="Chen C."/>
            <person name="Yan M."/>
            <person name="Daum C."/>
            <person name="Ng V."/>
            <person name="Clum A."/>
            <person name="Steindorff A."/>
            <person name="Ohm R.A."/>
            <person name="Martin F."/>
            <person name="Silar P."/>
            <person name="Natvig D.O."/>
            <person name="Lalanne C."/>
            <person name="Gautier V."/>
            <person name="Ament-Velasquez S.L."/>
            <person name="Kruys A."/>
            <person name="Hutchinson M.I."/>
            <person name="Powell A.J."/>
            <person name="Barry K."/>
            <person name="Miller A.N."/>
            <person name="Grigoriev I.V."/>
            <person name="Debuchy R."/>
            <person name="Gladieux P."/>
            <person name="Hiltunen Thoren M."/>
            <person name="Johannesson H."/>
        </authorList>
    </citation>
    <scope>NUCLEOTIDE SEQUENCE</scope>
    <source>
        <strain evidence="1">CBS 731.68</strain>
    </source>
</reference>
<keyword evidence="2" id="KW-1185">Reference proteome</keyword>
<name>A0AAN6U6N6_9PEZI</name>
<dbReference type="Proteomes" id="UP001302602">
    <property type="component" value="Unassembled WGS sequence"/>
</dbReference>
<dbReference type="GeneID" id="87823012"/>
<dbReference type="AlphaFoldDB" id="A0AAN6U6N6"/>
<evidence type="ECO:0000313" key="2">
    <source>
        <dbReference type="Proteomes" id="UP001302602"/>
    </source>
</evidence>
<organism evidence="1 2">
    <name type="scientific">Parathielavia appendiculata</name>
    <dbReference type="NCBI Taxonomy" id="2587402"/>
    <lineage>
        <taxon>Eukaryota</taxon>
        <taxon>Fungi</taxon>
        <taxon>Dikarya</taxon>
        <taxon>Ascomycota</taxon>
        <taxon>Pezizomycotina</taxon>
        <taxon>Sordariomycetes</taxon>
        <taxon>Sordariomycetidae</taxon>
        <taxon>Sordariales</taxon>
        <taxon>Chaetomiaceae</taxon>
        <taxon>Parathielavia</taxon>
    </lineage>
</organism>